<gene>
    <name evidence="1" type="ORF">LSCM4_03239</name>
</gene>
<evidence type="ECO:0000313" key="2">
    <source>
        <dbReference type="Proteomes" id="UP000674143"/>
    </source>
</evidence>
<dbReference type="AlphaFoldDB" id="A0A836FYJ3"/>
<dbReference type="GeneID" id="92359186"/>
<keyword evidence="2" id="KW-1185">Reference proteome</keyword>
<sequence>MGASPTLPQHFGAFVPEMLYWVEVAAPAMTHSSLMRERRTAIWAVNEPLLIAVGVGRGRAGAGALR</sequence>
<reference evidence="1 2" key="1">
    <citation type="submission" date="2021-02" db="EMBL/GenBank/DDBJ databases">
        <title>Leishmania (Mundinia) orientalis Genome sequencing and assembly.</title>
        <authorList>
            <person name="Almutairi H."/>
            <person name="Gatherer D."/>
        </authorList>
    </citation>
    <scope>NUCLEOTIDE SEQUENCE [LARGE SCALE GENOMIC DNA]</scope>
    <source>
        <strain evidence="1">LSCM4</strain>
    </source>
</reference>
<dbReference type="RefSeq" id="XP_067060804.1">
    <property type="nucleotide sequence ID" value="XM_067205252.1"/>
</dbReference>
<dbReference type="EMBL" id="JAFHLR010000031">
    <property type="protein sequence ID" value="KAG5471687.1"/>
    <property type="molecule type" value="Genomic_DNA"/>
</dbReference>
<comment type="caution">
    <text evidence="1">The sequence shown here is derived from an EMBL/GenBank/DDBJ whole genome shotgun (WGS) entry which is preliminary data.</text>
</comment>
<accession>A0A836FYJ3</accession>
<organism evidence="1 2">
    <name type="scientific">Leishmania orientalis</name>
    <dbReference type="NCBI Taxonomy" id="2249476"/>
    <lineage>
        <taxon>Eukaryota</taxon>
        <taxon>Discoba</taxon>
        <taxon>Euglenozoa</taxon>
        <taxon>Kinetoplastea</taxon>
        <taxon>Metakinetoplastina</taxon>
        <taxon>Trypanosomatida</taxon>
        <taxon>Trypanosomatidae</taxon>
        <taxon>Leishmaniinae</taxon>
        <taxon>Leishmania</taxon>
    </lineage>
</organism>
<dbReference type="KEGG" id="loi:92359186"/>
<dbReference type="Proteomes" id="UP000674143">
    <property type="component" value="Chromosome 31"/>
</dbReference>
<evidence type="ECO:0000313" key="1">
    <source>
        <dbReference type="EMBL" id="KAG5471687.1"/>
    </source>
</evidence>
<name>A0A836FYJ3_9TRYP</name>
<protein>
    <submittedName>
        <fullName evidence="1">Uncharacterized protein</fullName>
    </submittedName>
</protein>
<proteinExistence type="predicted"/>